<comment type="similarity">
    <text evidence="1">Belongs to the isocitrate and isopropylmalate dehydrogenases family.</text>
</comment>
<evidence type="ECO:0000259" key="3">
    <source>
        <dbReference type="SMART" id="SM01329"/>
    </source>
</evidence>
<dbReference type="PANTHER" id="PTHR11835:SF34">
    <property type="entry name" value="ISOCITRATE DEHYDROGENASE [NAD] SUBUNIT ALPHA, MITOCHONDRIAL"/>
    <property type="match status" value="1"/>
</dbReference>
<protein>
    <submittedName>
        <fullName evidence="5">Isocitrate dehydrogenase (NAD+)</fullName>
        <ecNumber evidence="5">1.1.1.41</ecNumber>
    </submittedName>
</protein>
<dbReference type="Proteomes" id="UP001519309">
    <property type="component" value="Unassembled WGS sequence"/>
</dbReference>
<feature type="domain" description="Isopropylmalate dehydrogenase-like" evidence="3">
    <location>
        <begin position="6"/>
        <end position="323"/>
    </location>
</feature>
<organism evidence="4 6">
    <name type="scientific">Streptomyces griseochromogenes</name>
    <dbReference type="NCBI Taxonomy" id="68214"/>
    <lineage>
        <taxon>Bacteria</taxon>
        <taxon>Bacillati</taxon>
        <taxon>Actinomycetota</taxon>
        <taxon>Actinomycetes</taxon>
        <taxon>Kitasatosporales</taxon>
        <taxon>Streptomycetaceae</taxon>
        <taxon>Streptomyces</taxon>
    </lineage>
</organism>
<keyword evidence="7" id="KW-1185">Reference proteome</keyword>
<reference evidence="4 6" key="1">
    <citation type="submission" date="2016-06" db="EMBL/GenBank/DDBJ databases">
        <title>Complete genome sequence of Streptomyces griseochromogenes ATCC 14511, the Blasticidin S producer.</title>
        <authorList>
            <person name="Wu L."/>
        </authorList>
    </citation>
    <scope>NUCLEOTIDE SEQUENCE [LARGE SCALE GENOMIC DNA]</scope>
    <source>
        <strain evidence="4 6">ATCC 14511</strain>
    </source>
</reference>
<dbReference type="GO" id="GO:0004449">
    <property type="term" value="F:isocitrate dehydrogenase (NAD+) activity"/>
    <property type="evidence" value="ECO:0007669"/>
    <property type="project" value="UniProtKB-EC"/>
</dbReference>
<sequence>MPDALTVVRIAGDGVGPELVAAGSAVIEALGVPVRWVDAVAGFNAIEEHGTTAPESTIAALREHRLAIKGPFHTPSGGTIRSANHYLRRSLDLYAALRPLPILPGRPPVLLVRENLEDLYAAVEWMPAADVAQAVKTATHGGCVRITRYAFELARKEKRGRVTLVHKANNLKLTEGMFLSVAREVAQEYPDIEFTDMLSDTAASTMVLDPGAFDVIVTSHTIGDILSNLGAALAGSLGLVGSLDSSGDVHVAEASHGSADELAGKDQVNPVAFLRGVVLLLGAIGLDDERHRLERALDQWSESGVRTVDLGGAATTADVVGTICGLL</sequence>
<name>A0A1B1AUW3_9ACTN</name>
<gene>
    <name evidence="4" type="ORF">AVL59_12495</name>
    <name evidence="5" type="ORF">J2Z21_000919</name>
</gene>
<evidence type="ECO:0000256" key="2">
    <source>
        <dbReference type="ARBA" id="ARBA00023002"/>
    </source>
</evidence>
<dbReference type="Gene3D" id="3.40.718.10">
    <property type="entry name" value="Isopropylmalate Dehydrogenase"/>
    <property type="match status" value="1"/>
</dbReference>
<evidence type="ECO:0000313" key="5">
    <source>
        <dbReference type="EMBL" id="MBP2047995.1"/>
    </source>
</evidence>
<dbReference type="Pfam" id="PF00180">
    <property type="entry name" value="Iso_dh"/>
    <property type="match status" value="1"/>
</dbReference>
<dbReference type="SUPFAM" id="SSF53659">
    <property type="entry name" value="Isocitrate/Isopropylmalate dehydrogenase-like"/>
    <property type="match status" value="1"/>
</dbReference>
<dbReference type="PANTHER" id="PTHR11835">
    <property type="entry name" value="DECARBOXYLATING DEHYDROGENASES-ISOCITRATE, ISOPROPYLMALATE, TARTRATE"/>
    <property type="match status" value="1"/>
</dbReference>
<dbReference type="RefSeq" id="WP_067302863.1">
    <property type="nucleotide sequence ID" value="NZ_CP016279.1"/>
</dbReference>
<dbReference type="SMART" id="SM01329">
    <property type="entry name" value="Iso_dh"/>
    <property type="match status" value="1"/>
</dbReference>
<reference evidence="5 7" key="2">
    <citation type="submission" date="2021-03" db="EMBL/GenBank/DDBJ databases">
        <title>Genomic Encyclopedia of Type Strains, Phase IV (KMG-IV): sequencing the most valuable type-strain genomes for metagenomic binning, comparative biology and taxonomic classification.</title>
        <authorList>
            <person name="Goeker M."/>
        </authorList>
    </citation>
    <scope>NUCLEOTIDE SEQUENCE [LARGE SCALE GENOMIC DNA]</scope>
    <source>
        <strain evidence="5 7">DSM 40499</strain>
    </source>
</reference>
<proteinExistence type="inferred from homology"/>
<dbReference type="Proteomes" id="UP000092659">
    <property type="component" value="Chromosome"/>
</dbReference>
<dbReference type="AlphaFoldDB" id="A0A1B1AUW3"/>
<dbReference type="InterPro" id="IPR024084">
    <property type="entry name" value="IsoPropMal-DH-like_dom"/>
</dbReference>
<accession>A0A1B1AUW3</accession>
<evidence type="ECO:0000313" key="7">
    <source>
        <dbReference type="Proteomes" id="UP001519309"/>
    </source>
</evidence>
<dbReference type="STRING" id="68214.AVL59_12495"/>
<evidence type="ECO:0000313" key="6">
    <source>
        <dbReference type="Proteomes" id="UP000092659"/>
    </source>
</evidence>
<keyword evidence="2 5" id="KW-0560">Oxidoreductase</keyword>
<evidence type="ECO:0000313" key="4">
    <source>
        <dbReference type="EMBL" id="ANP50331.1"/>
    </source>
</evidence>
<dbReference type="EC" id="1.1.1.41" evidence="5"/>
<dbReference type="GO" id="GO:0006102">
    <property type="term" value="P:isocitrate metabolic process"/>
    <property type="evidence" value="ECO:0007669"/>
    <property type="project" value="TreeGrafter"/>
</dbReference>
<dbReference type="KEGG" id="sgs:AVL59_12495"/>
<dbReference type="EMBL" id="CP016279">
    <property type="protein sequence ID" value="ANP50331.1"/>
    <property type="molecule type" value="Genomic_DNA"/>
</dbReference>
<dbReference type="OrthoDB" id="5289857at2"/>
<dbReference type="GO" id="GO:0006099">
    <property type="term" value="P:tricarboxylic acid cycle"/>
    <property type="evidence" value="ECO:0007669"/>
    <property type="project" value="TreeGrafter"/>
</dbReference>
<dbReference type="EMBL" id="JAGGLP010000002">
    <property type="protein sequence ID" value="MBP2047995.1"/>
    <property type="molecule type" value="Genomic_DNA"/>
</dbReference>
<evidence type="ECO:0000256" key="1">
    <source>
        <dbReference type="ARBA" id="ARBA00007769"/>
    </source>
</evidence>